<comment type="similarity">
    <text evidence="2">Belongs to the LemA family.</text>
</comment>
<evidence type="ECO:0000313" key="6">
    <source>
        <dbReference type="EMBL" id="OES44086.1"/>
    </source>
</evidence>
<evidence type="ECO:0000256" key="4">
    <source>
        <dbReference type="ARBA" id="ARBA00022989"/>
    </source>
</evidence>
<dbReference type="InterPro" id="IPR023353">
    <property type="entry name" value="LemA-like_dom_sf"/>
</dbReference>
<dbReference type="Pfam" id="PF04011">
    <property type="entry name" value="LemA"/>
    <property type="match status" value="1"/>
</dbReference>
<gene>
    <name evidence="6" type="ORF">BA724_07255</name>
</gene>
<keyword evidence="4" id="KW-1133">Transmembrane helix</keyword>
<sequence length="179" mass="20407">MAVVIWMACTAAALTFFLFSRKKRWLEELHVKLNESFHEVDLFMKKRVEVHAKWAEKVAAYDLDAQGILAEMMVLRDRFDHMPIEEKVLLCKKLDKLSDQMIASAEHCPRLRTSASYIRLHAQAESLVAEMPNACCAYNTQAKQLNEALRRFPANITAGLAGFEPKELFSHPEKKSAAV</sequence>
<reference evidence="6 7" key="1">
    <citation type="submission" date="2016-06" db="EMBL/GenBank/DDBJ databases">
        <title>Domibacillus iocasae genome sequencing.</title>
        <authorList>
            <person name="Verma A."/>
            <person name="Pal Y."/>
            <person name="Ojha A.K."/>
            <person name="Krishnamurthi S."/>
        </authorList>
    </citation>
    <scope>NUCLEOTIDE SEQUENCE [LARGE SCALE GENOMIC DNA]</scope>
    <source>
        <strain evidence="6 7">DSM 29979</strain>
    </source>
</reference>
<keyword evidence="7" id="KW-1185">Reference proteome</keyword>
<comment type="subcellular location">
    <subcellularLocation>
        <location evidence="1">Membrane</location>
        <topology evidence="1">Single-pass membrane protein</topology>
    </subcellularLocation>
</comment>
<dbReference type="Gene3D" id="1.20.1440.20">
    <property type="entry name" value="LemA-like domain"/>
    <property type="match status" value="1"/>
</dbReference>
<dbReference type="PANTHER" id="PTHR34478">
    <property type="entry name" value="PROTEIN LEMA"/>
    <property type="match status" value="1"/>
</dbReference>
<dbReference type="EMBL" id="MAMP01000022">
    <property type="protein sequence ID" value="OES44086.1"/>
    <property type="molecule type" value="Genomic_DNA"/>
</dbReference>
<evidence type="ECO:0000256" key="5">
    <source>
        <dbReference type="ARBA" id="ARBA00023136"/>
    </source>
</evidence>
<keyword evidence="3" id="KW-0812">Transmembrane</keyword>
<organism evidence="6 7">
    <name type="scientific">Domibacillus iocasae</name>
    <dbReference type="NCBI Taxonomy" id="1714016"/>
    <lineage>
        <taxon>Bacteria</taxon>
        <taxon>Bacillati</taxon>
        <taxon>Bacillota</taxon>
        <taxon>Bacilli</taxon>
        <taxon>Bacillales</taxon>
        <taxon>Bacillaceae</taxon>
        <taxon>Domibacillus</taxon>
    </lineage>
</organism>
<dbReference type="PANTHER" id="PTHR34478:SF1">
    <property type="entry name" value="PROTEIN LEMA"/>
    <property type="match status" value="1"/>
</dbReference>
<dbReference type="Proteomes" id="UP000095658">
    <property type="component" value="Unassembled WGS sequence"/>
</dbReference>
<dbReference type="STRING" id="1714016.BA724_07255"/>
<dbReference type="SUPFAM" id="SSF140478">
    <property type="entry name" value="LemA-like"/>
    <property type="match status" value="1"/>
</dbReference>
<evidence type="ECO:0000256" key="2">
    <source>
        <dbReference type="ARBA" id="ARBA00008854"/>
    </source>
</evidence>
<evidence type="ECO:0000256" key="3">
    <source>
        <dbReference type="ARBA" id="ARBA00022692"/>
    </source>
</evidence>
<proteinExistence type="inferred from homology"/>
<evidence type="ECO:0000313" key="7">
    <source>
        <dbReference type="Proteomes" id="UP000095658"/>
    </source>
</evidence>
<dbReference type="GO" id="GO:0016020">
    <property type="term" value="C:membrane"/>
    <property type="evidence" value="ECO:0007669"/>
    <property type="project" value="UniProtKB-SubCell"/>
</dbReference>
<dbReference type="InterPro" id="IPR007156">
    <property type="entry name" value="MamQ_LemA"/>
</dbReference>
<keyword evidence="5" id="KW-0472">Membrane</keyword>
<comment type="caution">
    <text evidence="6">The sequence shown here is derived from an EMBL/GenBank/DDBJ whole genome shotgun (WGS) entry which is preliminary data.</text>
</comment>
<protein>
    <recommendedName>
        <fullName evidence="8">LemA family protein</fullName>
    </recommendedName>
</protein>
<dbReference type="OrthoDB" id="9804152at2"/>
<dbReference type="AlphaFoldDB" id="A0A1E7DLX0"/>
<dbReference type="RefSeq" id="WP_069938692.1">
    <property type="nucleotide sequence ID" value="NZ_MAMP01000022.1"/>
</dbReference>
<evidence type="ECO:0008006" key="8">
    <source>
        <dbReference type="Google" id="ProtNLM"/>
    </source>
</evidence>
<evidence type="ECO:0000256" key="1">
    <source>
        <dbReference type="ARBA" id="ARBA00004167"/>
    </source>
</evidence>
<accession>A0A1E7DLX0</accession>
<name>A0A1E7DLX0_9BACI</name>